<proteinExistence type="predicted"/>
<organism evidence="2">
    <name type="scientific">Lepeophtheirus salmonis</name>
    <name type="common">Salmon louse</name>
    <name type="synonym">Caligus salmonis</name>
    <dbReference type="NCBI Taxonomy" id="72036"/>
    <lineage>
        <taxon>Eukaryota</taxon>
        <taxon>Metazoa</taxon>
        <taxon>Ecdysozoa</taxon>
        <taxon>Arthropoda</taxon>
        <taxon>Crustacea</taxon>
        <taxon>Multicrustacea</taxon>
        <taxon>Hexanauplia</taxon>
        <taxon>Copepoda</taxon>
        <taxon>Siphonostomatoida</taxon>
        <taxon>Caligidae</taxon>
        <taxon>Lepeophtheirus</taxon>
    </lineage>
</organism>
<name>A0A0K2VAP3_LEPSM</name>
<keyword evidence="1" id="KW-0812">Transmembrane</keyword>
<sequence>MKHVDTFTSSYQLFLSKLLIITKAIPLTPLSRVSSLSQRKRVFFHGFLTTEVLMCGIMIWKIKVYLTVFASFSYPSRPLWRVIRHSKTSHHIINLKVFKKHKIQGDEG</sequence>
<evidence type="ECO:0000313" key="2">
    <source>
        <dbReference type="EMBL" id="CDW47623.1"/>
    </source>
</evidence>
<feature type="transmembrane region" description="Helical" evidence="1">
    <location>
        <begin position="42"/>
        <end position="62"/>
    </location>
</feature>
<accession>A0A0K2VAP3</accession>
<evidence type="ECO:0000256" key="1">
    <source>
        <dbReference type="SAM" id="Phobius"/>
    </source>
</evidence>
<dbReference type="AlphaFoldDB" id="A0A0K2VAP3"/>
<dbReference type="EMBL" id="HACA01030262">
    <property type="protein sequence ID" value="CDW47623.1"/>
    <property type="molecule type" value="Transcribed_RNA"/>
</dbReference>
<protein>
    <submittedName>
        <fullName evidence="2">Uncharacterized protein</fullName>
    </submittedName>
</protein>
<keyword evidence="1" id="KW-1133">Transmembrane helix</keyword>
<keyword evidence="1" id="KW-0472">Membrane</keyword>
<reference evidence="2" key="1">
    <citation type="submission" date="2014-05" db="EMBL/GenBank/DDBJ databases">
        <authorList>
            <person name="Chronopoulou M."/>
        </authorList>
    </citation>
    <scope>NUCLEOTIDE SEQUENCE</scope>
    <source>
        <tissue evidence="2">Whole organism</tissue>
    </source>
</reference>